<dbReference type="Gene3D" id="3.40.720.10">
    <property type="entry name" value="Alkaline Phosphatase, subunit A"/>
    <property type="match status" value="1"/>
</dbReference>
<accession>A0A6J2X8R6</accession>
<keyword evidence="4" id="KW-0378">Hydrolase</keyword>
<protein>
    <submittedName>
        <fullName evidence="11">Arylsulfatase B-like</fullName>
    </submittedName>
</protein>
<keyword evidence="6" id="KW-0325">Glycoprotein</keyword>
<dbReference type="InParanoid" id="A0A6J2X8R6"/>
<evidence type="ECO:0000313" key="10">
    <source>
        <dbReference type="Proteomes" id="UP000504635"/>
    </source>
</evidence>
<evidence type="ECO:0000256" key="7">
    <source>
        <dbReference type="PIRSR" id="PIRSR600917-52"/>
    </source>
</evidence>
<evidence type="ECO:0000256" key="1">
    <source>
        <dbReference type="ARBA" id="ARBA00001913"/>
    </source>
</evidence>
<feature type="chain" id="PRO_5027007533" evidence="8">
    <location>
        <begin position="27"/>
        <end position="557"/>
    </location>
</feature>
<comment type="PTM">
    <text evidence="7">The conversion to 3-oxoalanine (also known as C-formylglycine, FGly), of a serine or cysteine residue in prokaryotes and of a cysteine residue in eukaryotes, is critical for catalytic activity.</text>
</comment>
<dbReference type="GeneID" id="115875853"/>
<reference evidence="11" key="1">
    <citation type="submission" date="2025-08" db="UniProtKB">
        <authorList>
            <consortium name="RefSeq"/>
        </authorList>
    </citation>
    <scope>IDENTIFICATION</scope>
    <source>
        <tissue evidence="11">Gonads</tissue>
    </source>
</reference>
<keyword evidence="3" id="KW-0479">Metal-binding</keyword>
<feature type="domain" description="Sulfatase N-terminal" evidence="9">
    <location>
        <begin position="30"/>
        <end position="354"/>
    </location>
</feature>
<dbReference type="OrthoDB" id="103349at2759"/>
<keyword evidence="8" id="KW-0732">Signal</keyword>
<dbReference type="SUPFAM" id="SSF53649">
    <property type="entry name" value="Alkaline phosphatase-like"/>
    <property type="match status" value="1"/>
</dbReference>
<evidence type="ECO:0000256" key="3">
    <source>
        <dbReference type="ARBA" id="ARBA00022723"/>
    </source>
</evidence>
<keyword evidence="10" id="KW-1185">Reference proteome</keyword>
<dbReference type="InterPro" id="IPR047115">
    <property type="entry name" value="ARSB"/>
</dbReference>
<sequence length="557" mass="62870">MIIMESWFFVFGVSLILTLSVQGTHAADQPNIVFIIADDLGWNDVGFHGSNQIPTPNIDALAYNGIILNSHYVQSYSTPTRAALLSGIYPMKLGMQGPSFLAAEKKAMPPHKLLPEYFKEMGYETHLVGKWHLGYSRWNETPTFRGFDHHFGFYNSFCSYYDYLSTWRYNDHDYTGFELRKDGQPVFEETGKYATDLFTDHTVNVITEHDTTKSLFLMLSHLGVHAANKGKPLEAPQETINNFKHVVDANRRTYAAMVAKLDESLGSIVEALDQKSMLSNSIIVFISDNGAPTIGSFKNWGSNFPLRGLKDTLFEGGVRSVAFIWSPLLVQTSRVSTDLMHITDWFPTLYTAAGGDIDALDPELDGIDVWSSLVYDLPSPRNDILINIDEKTRNAGLRFYNWKLIVGTSQNGTYNDYYGHIVMENIEDVPYNTSAIYDSIAGRVIRKTNYSPLTEVEYQSLRYQATVKCTAVKKNECDPATGAVCLYDIPSDPCEENDLAKFFPSVVRRMKRALVDYRKGLIPQIEGEIDIESDDPKLFKYTWSPWLECADSSCQIA</sequence>
<evidence type="ECO:0000256" key="4">
    <source>
        <dbReference type="ARBA" id="ARBA00022801"/>
    </source>
</evidence>
<name>A0A6J2X8R6_SITOR</name>
<evidence type="ECO:0000313" key="11">
    <source>
        <dbReference type="RefSeq" id="XP_030747249.1"/>
    </source>
</evidence>
<comment type="similarity">
    <text evidence="2">Belongs to the sulfatase family.</text>
</comment>
<dbReference type="PROSITE" id="PS00149">
    <property type="entry name" value="SULFATASE_2"/>
    <property type="match status" value="1"/>
</dbReference>
<evidence type="ECO:0000256" key="2">
    <source>
        <dbReference type="ARBA" id="ARBA00008779"/>
    </source>
</evidence>
<organism evidence="10 11">
    <name type="scientific">Sitophilus oryzae</name>
    <name type="common">Rice weevil</name>
    <name type="synonym">Curculio oryzae</name>
    <dbReference type="NCBI Taxonomy" id="7048"/>
    <lineage>
        <taxon>Eukaryota</taxon>
        <taxon>Metazoa</taxon>
        <taxon>Ecdysozoa</taxon>
        <taxon>Arthropoda</taxon>
        <taxon>Hexapoda</taxon>
        <taxon>Insecta</taxon>
        <taxon>Pterygota</taxon>
        <taxon>Neoptera</taxon>
        <taxon>Endopterygota</taxon>
        <taxon>Coleoptera</taxon>
        <taxon>Polyphaga</taxon>
        <taxon>Cucujiformia</taxon>
        <taxon>Curculionidae</taxon>
        <taxon>Dryophthorinae</taxon>
        <taxon>Sitophilus</taxon>
    </lineage>
</organism>
<evidence type="ECO:0000256" key="8">
    <source>
        <dbReference type="SAM" id="SignalP"/>
    </source>
</evidence>
<dbReference type="InterPro" id="IPR024607">
    <property type="entry name" value="Sulfatase_CS"/>
</dbReference>
<feature type="signal peptide" evidence="8">
    <location>
        <begin position="1"/>
        <end position="26"/>
    </location>
</feature>
<dbReference type="PANTHER" id="PTHR10342:SF264">
    <property type="entry name" value="MIP05773P-RELATED"/>
    <property type="match status" value="1"/>
</dbReference>
<dbReference type="Gene3D" id="3.30.1120.10">
    <property type="match status" value="1"/>
</dbReference>
<dbReference type="InterPro" id="IPR000917">
    <property type="entry name" value="Sulfatase_N"/>
</dbReference>
<evidence type="ECO:0000256" key="6">
    <source>
        <dbReference type="ARBA" id="ARBA00023180"/>
    </source>
</evidence>
<dbReference type="GO" id="GO:0008484">
    <property type="term" value="F:sulfuric ester hydrolase activity"/>
    <property type="evidence" value="ECO:0007669"/>
    <property type="project" value="InterPro"/>
</dbReference>
<dbReference type="Proteomes" id="UP000504635">
    <property type="component" value="Unplaced"/>
</dbReference>
<comment type="cofactor">
    <cofactor evidence="1">
        <name>Ca(2+)</name>
        <dbReference type="ChEBI" id="CHEBI:29108"/>
    </cofactor>
</comment>
<proteinExistence type="inferred from homology"/>
<dbReference type="KEGG" id="soy:115875853"/>
<evidence type="ECO:0000256" key="5">
    <source>
        <dbReference type="ARBA" id="ARBA00022837"/>
    </source>
</evidence>
<feature type="modified residue" description="3-oxoalanine (Ser)" evidence="7">
    <location>
        <position position="77"/>
    </location>
</feature>
<dbReference type="PANTHER" id="PTHR10342">
    <property type="entry name" value="ARYLSULFATASE"/>
    <property type="match status" value="1"/>
</dbReference>
<dbReference type="InterPro" id="IPR017850">
    <property type="entry name" value="Alkaline_phosphatase_core_sf"/>
</dbReference>
<dbReference type="RefSeq" id="XP_030747249.1">
    <property type="nucleotide sequence ID" value="XM_030891389.1"/>
</dbReference>
<gene>
    <name evidence="11" type="primary">LOC115875853</name>
</gene>
<evidence type="ECO:0000259" key="9">
    <source>
        <dbReference type="Pfam" id="PF00884"/>
    </source>
</evidence>
<dbReference type="Pfam" id="PF00884">
    <property type="entry name" value="Sulfatase"/>
    <property type="match status" value="1"/>
</dbReference>
<dbReference type="CDD" id="cd16029">
    <property type="entry name" value="4-S"/>
    <property type="match status" value="1"/>
</dbReference>
<dbReference type="AlphaFoldDB" id="A0A6J2X8R6"/>
<dbReference type="GO" id="GO:0046872">
    <property type="term" value="F:metal ion binding"/>
    <property type="evidence" value="ECO:0007669"/>
    <property type="project" value="UniProtKB-KW"/>
</dbReference>
<keyword evidence="5" id="KW-0106">Calcium</keyword>